<dbReference type="Gene3D" id="1.10.357.40">
    <property type="entry name" value="YbiA-like"/>
    <property type="match status" value="1"/>
</dbReference>
<dbReference type="CDD" id="cd15457">
    <property type="entry name" value="NADAR"/>
    <property type="match status" value="1"/>
</dbReference>
<evidence type="ECO:0000313" key="4">
    <source>
        <dbReference type="EMBL" id="XCH23311.1"/>
    </source>
</evidence>
<protein>
    <submittedName>
        <fullName evidence="4">NADAR family protein</fullName>
    </submittedName>
</protein>
<sequence length="183" mass="20904">MKYDLEWLLEKSNQDSKMKFLHFWGHQPAKIGLITRSCLSQWWHAPFTIGGVQYRTAEHWMMAEKARVFGNDALRDKIIACHSPGEAKALGRMVQNFREEVWMENRCAIVLEGSIQKFSQNPELRGFLLNTGARILVEASPVDPVWGIGLAADDPHAADPRKWKGLNLLGFALMETRDILTDR</sequence>
<reference evidence="4" key="1">
    <citation type="submission" date="2024-06" db="EMBL/GenBank/DDBJ databases">
        <title>Sequencing and assembly of the genome of Dyadobacter sp. strain 676, a symbiont of Cyamopsis tetragonoloba.</title>
        <authorList>
            <person name="Guro P."/>
            <person name="Sazanova A."/>
            <person name="Kuznetsova I."/>
            <person name="Belimov A."/>
            <person name="Safronova V."/>
        </authorList>
    </citation>
    <scope>NUCLEOTIDE SEQUENCE</scope>
    <source>
        <strain evidence="4">676</strain>
    </source>
</reference>
<gene>
    <name evidence="4" type="ORF">ABV298_23735</name>
</gene>
<comment type="catalytic activity">
    <reaction evidence="1">
        <text>5-amino-6-(5-phospho-D-ribosylamino)uracil + H2O = 5,6-diaminouracil + D-ribose 5-phosphate</text>
        <dbReference type="Rhea" id="RHEA:55020"/>
        <dbReference type="ChEBI" id="CHEBI:15377"/>
        <dbReference type="ChEBI" id="CHEBI:46252"/>
        <dbReference type="ChEBI" id="CHEBI:58453"/>
        <dbReference type="ChEBI" id="CHEBI:78346"/>
    </reaction>
</comment>
<dbReference type="SUPFAM" id="SSF143990">
    <property type="entry name" value="YbiA-like"/>
    <property type="match status" value="1"/>
</dbReference>
<organism evidence="4">
    <name type="scientific">Dyadobacter sp. 676</name>
    <dbReference type="NCBI Taxonomy" id="3088362"/>
    <lineage>
        <taxon>Bacteria</taxon>
        <taxon>Pseudomonadati</taxon>
        <taxon>Bacteroidota</taxon>
        <taxon>Cytophagia</taxon>
        <taxon>Cytophagales</taxon>
        <taxon>Spirosomataceae</taxon>
        <taxon>Dyadobacter</taxon>
    </lineage>
</organism>
<dbReference type="InterPro" id="IPR012816">
    <property type="entry name" value="NADAR"/>
</dbReference>
<dbReference type="EMBL" id="CP159289">
    <property type="protein sequence ID" value="XCH23311.1"/>
    <property type="molecule type" value="Genomic_DNA"/>
</dbReference>
<feature type="domain" description="NADAR" evidence="3">
    <location>
        <begin position="23"/>
        <end position="180"/>
    </location>
</feature>
<evidence type="ECO:0000256" key="1">
    <source>
        <dbReference type="ARBA" id="ARBA00000022"/>
    </source>
</evidence>
<evidence type="ECO:0000256" key="2">
    <source>
        <dbReference type="ARBA" id="ARBA00000751"/>
    </source>
</evidence>
<dbReference type="RefSeq" id="WP_353718637.1">
    <property type="nucleotide sequence ID" value="NZ_CP159289.1"/>
</dbReference>
<name>A0AAU8FID7_9BACT</name>
<comment type="catalytic activity">
    <reaction evidence="2">
        <text>2,5-diamino-6-hydroxy-4-(5-phosphoribosylamino)-pyrimidine + H2O = 2,5,6-triamino-4-hydroxypyrimidine + D-ribose 5-phosphate</text>
        <dbReference type="Rhea" id="RHEA:23436"/>
        <dbReference type="ChEBI" id="CHEBI:15377"/>
        <dbReference type="ChEBI" id="CHEBI:58614"/>
        <dbReference type="ChEBI" id="CHEBI:78346"/>
        <dbReference type="ChEBI" id="CHEBI:137796"/>
    </reaction>
</comment>
<evidence type="ECO:0000259" key="3">
    <source>
        <dbReference type="Pfam" id="PF08719"/>
    </source>
</evidence>
<dbReference type="AlphaFoldDB" id="A0AAU8FID7"/>
<dbReference type="NCBIfam" id="TIGR02464">
    <property type="entry name" value="ribofla_fusion"/>
    <property type="match status" value="1"/>
</dbReference>
<accession>A0AAU8FID7</accession>
<dbReference type="InterPro" id="IPR037238">
    <property type="entry name" value="YbiA-like_sf"/>
</dbReference>
<proteinExistence type="predicted"/>
<dbReference type="Pfam" id="PF08719">
    <property type="entry name" value="NADAR"/>
    <property type="match status" value="1"/>
</dbReference>